<evidence type="ECO:0000256" key="1">
    <source>
        <dbReference type="SAM" id="MobiDB-lite"/>
    </source>
</evidence>
<dbReference type="AlphaFoldDB" id="A0A4Z2IX72"/>
<gene>
    <name evidence="2" type="ORF">EYF80_007083</name>
</gene>
<evidence type="ECO:0000313" key="3">
    <source>
        <dbReference type="Proteomes" id="UP000314294"/>
    </source>
</evidence>
<proteinExistence type="predicted"/>
<feature type="region of interest" description="Disordered" evidence="1">
    <location>
        <begin position="1"/>
        <end position="22"/>
    </location>
</feature>
<protein>
    <submittedName>
        <fullName evidence="2">Uncharacterized protein</fullName>
    </submittedName>
</protein>
<dbReference type="EMBL" id="SRLO01000038">
    <property type="protein sequence ID" value="TNN82565.1"/>
    <property type="molecule type" value="Genomic_DNA"/>
</dbReference>
<feature type="region of interest" description="Disordered" evidence="1">
    <location>
        <begin position="77"/>
        <end position="109"/>
    </location>
</feature>
<name>A0A4Z2IX72_9TELE</name>
<accession>A0A4Z2IX72</accession>
<evidence type="ECO:0000313" key="2">
    <source>
        <dbReference type="EMBL" id="TNN82565.1"/>
    </source>
</evidence>
<sequence length="148" mass="16909">MRPVSFAPVFRSHTSHPHSESQLWWNEPRHFAQKLGVKMPSGTLARRALRLPRERVPPVDSQSENRRALMFILVTPMSRSGAERPRPGVTGHSHSRSDSSSRSSRPKVASLSIRRCRRHVCSIFSSWMSPRSRMSCIASCWSCRRMSV</sequence>
<reference evidence="2 3" key="1">
    <citation type="submission" date="2019-03" db="EMBL/GenBank/DDBJ databases">
        <title>First draft genome of Liparis tanakae, snailfish: a comprehensive survey of snailfish specific genes.</title>
        <authorList>
            <person name="Kim W."/>
            <person name="Song I."/>
            <person name="Jeong J.-H."/>
            <person name="Kim D."/>
            <person name="Kim S."/>
            <person name="Ryu S."/>
            <person name="Song J.Y."/>
            <person name="Lee S.K."/>
        </authorList>
    </citation>
    <scope>NUCLEOTIDE SEQUENCE [LARGE SCALE GENOMIC DNA]</scope>
    <source>
        <tissue evidence="2">Muscle</tissue>
    </source>
</reference>
<comment type="caution">
    <text evidence="2">The sequence shown here is derived from an EMBL/GenBank/DDBJ whole genome shotgun (WGS) entry which is preliminary data.</text>
</comment>
<dbReference type="Proteomes" id="UP000314294">
    <property type="component" value="Unassembled WGS sequence"/>
</dbReference>
<organism evidence="2 3">
    <name type="scientific">Liparis tanakae</name>
    <name type="common">Tanaka's snailfish</name>
    <dbReference type="NCBI Taxonomy" id="230148"/>
    <lineage>
        <taxon>Eukaryota</taxon>
        <taxon>Metazoa</taxon>
        <taxon>Chordata</taxon>
        <taxon>Craniata</taxon>
        <taxon>Vertebrata</taxon>
        <taxon>Euteleostomi</taxon>
        <taxon>Actinopterygii</taxon>
        <taxon>Neopterygii</taxon>
        <taxon>Teleostei</taxon>
        <taxon>Neoteleostei</taxon>
        <taxon>Acanthomorphata</taxon>
        <taxon>Eupercaria</taxon>
        <taxon>Perciformes</taxon>
        <taxon>Cottioidei</taxon>
        <taxon>Cottales</taxon>
        <taxon>Liparidae</taxon>
        <taxon>Liparis</taxon>
    </lineage>
</organism>
<keyword evidence="3" id="KW-1185">Reference proteome</keyword>